<dbReference type="RefSeq" id="WP_331932078.1">
    <property type="nucleotide sequence ID" value="NZ_JBEPLU010000002.1"/>
</dbReference>
<feature type="signal peptide" evidence="1">
    <location>
        <begin position="1"/>
        <end position="15"/>
    </location>
</feature>
<keyword evidence="1" id="KW-0732">Signal</keyword>
<dbReference type="Proteomes" id="UP001549110">
    <property type="component" value="Unassembled WGS sequence"/>
</dbReference>
<keyword evidence="3" id="KW-1185">Reference proteome</keyword>
<protein>
    <submittedName>
        <fullName evidence="2">Uncharacterized protein</fullName>
    </submittedName>
</protein>
<dbReference type="EMBL" id="JBEPLU010000002">
    <property type="protein sequence ID" value="MET3527604.1"/>
    <property type="molecule type" value="Genomic_DNA"/>
</dbReference>
<evidence type="ECO:0000256" key="1">
    <source>
        <dbReference type="SAM" id="SignalP"/>
    </source>
</evidence>
<reference evidence="2 3" key="1">
    <citation type="submission" date="2024-06" db="EMBL/GenBank/DDBJ databases">
        <title>Genomic Encyclopedia of Type Strains, Phase IV (KMG-IV): sequencing the most valuable type-strain genomes for metagenomic binning, comparative biology and taxonomic classification.</title>
        <authorList>
            <person name="Goeker M."/>
        </authorList>
    </citation>
    <scope>NUCLEOTIDE SEQUENCE [LARGE SCALE GENOMIC DNA]</scope>
    <source>
        <strain evidence="2 3">DSM 17809</strain>
    </source>
</reference>
<proteinExistence type="predicted"/>
<gene>
    <name evidence="2" type="ORF">ABID41_002722</name>
</gene>
<evidence type="ECO:0000313" key="3">
    <source>
        <dbReference type="Proteomes" id="UP001549110"/>
    </source>
</evidence>
<organism evidence="2 3">
    <name type="scientific">Phenylobacterium koreense</name>
    <dbReference type="NCBI Taxonomy" id="266125"/>
    <lineage>
        <taxon>Bacteria</taxon>
        <taxon>Pseudomonadati</taxon>
        <taxon>Pseudomonadota</taxon>
        <taxon>Alphaproteobacteria</taxon>
        <taxon>Caulobacterales</taxon>
        <taxon>Caulobacteraceae</taxon>
        <taxon>Phenylobacterium</taxon>
    </lineage>
</organism>
<accession>A0ABV2EKN2</accession>
<comment type="caution">
    <text evidence="2">The sequence shown here is derived from an EMBL/GenBank/DDBJ whole genome shotgun (WGS) entry which is preliminary data.</text>
</comment>
<feature type="chain" id="PRO_5045728560" evidence="1">
    <location>
        <begin position="16"/>
        <end position="64"/>
    </location>
</feature>
<name>A0ABV2EKN2_9CAUL</name>
<sequence>MASILLISLSACASAAGGPSIAGGVASYDALRSAREACVAKGGDLVRDEASSGQRMSDYACKRK</sequence>
<evidence type="ECO:0000313" key="2">
    <source>
        <dbReference type="EMBL" id="MET3527604.1"/>
    </source>
</evidence>